<dbReference type="RefSeq" id="WP_379994550.1">
    <property type="nucleotide sequence ID" value="NZ_JBHSGN010000051.1"/>
</dbReference>
<protein>
    <submittedName>
        <fullName evidence="1">Uncharacterized protein</fullName>
    </submittedName>
</protein>
<name>A0ABV9KSW5_9BACT</name>
<gene>
    <name evidence="1" type="ORF">ACFO6W_06320</name>
</gene>
<comment type="caution">
    <text evidence="1">The sequence shown here is derived from an EMBL/GenBank/DDBJ whole genome shotgun (WGS) entry which is preliminary data.</text>
</comment>
<organism evidence="1 2">
    <name type="scientific">Dysgonomonas termitidis</name>
    <dbReference type="NCBI Taxonomy" id="1516126"/>
    <lineage>
        <taxon>Bacteria</taxon>
        <taxon>Pseudomonadati</taxon>
        <taxon>Bacteroidota</taxon>
        <taxon>Bacteroidia</taxon>
        <taxon>Bacteroidales</taxon>
        <taxon>Dysgonomonadaceae</taxon>
        <taxon>Dysgonomonas</taxon>
    </lineage>
</organism>
<accession>A0ABV9KSW5</accession>
<dbReference type="Proteomes" id="UP001596023">
    <property type="component" value="Unassembled WGS sequence"/>
</dbReference>
<proteinExistence type="predicted"/>
<dbReference type="EMBL" id="JBHSGN010000051">
    <property type="protein sequence ID" value="MFC4673300.1"/>
    <property type="molecule type" value="Genomic_DNA"/>
</dbReference>
<keyword evidence="2" id="KW-1185">Reference proteome</keyword>
<reference evidence="2" key="1">
    <citation type="journal article" date="2019" name="Int. J. Syst. Evol. Microbiol.">
        <title>The Global Catalogue of Microorganisms (GCM) 10K type strain sequencing project: providing services to taxonomists for standard genome sequencing and annotation.</title>
        <authorList>
            <consortium name="The Broad Institute Genomics Platform"/>
            <consortium name="The Broad Institute Genome Sequencing Center for Infectious Disease"/>
            <person name="Wu L."/>
            <person name="Ma J."/>
        </authorList>
    </citation>
    <scope>NUCLEOTIDE SEQUENCE [LARGE SCALE GENOMIC DNA]</scope>
    <source>
        <strain evidence="2">CCUG 66188</strain>
    </source>
</reference>
<evidence type="ECO:0000313" key="2">
    <source>
        <dbReference type="Proteomes" id="UP001596023"/>
    </source>
</evidence>
<evidence type="ECO:0000313" key="1">
    <source>
        <dbReference type="EMBL" id="MFC4673300.1"/>
    </source>
</evidence>
<sequence>MEKIIICTEIQNGLLNGSQPCHTSTDEYNGMSLTDFIKKFRWFNVKYPDKDNRKQFLIELRQEDCVITCKMIDNICVGTYIIEND</sequence>